<evidence type="ECO:0000259" key="14">
    <source>
        <dbReference type="Pfam" id="PF07005"/>
    </source>
</evidence>
<evidence type="ECO:0000256" key="6">
    <source>
        <dbReference type="ARBA" id="ARBA00023277"/>
    </source>
</evidence>
<evidence type="ECO:0000256" key="2">
    <source>
        <dbReference type="ARBA" id="ARBA00022679"/>
    </source>
</evidence>
<evidence type="ECO:0000256" key="4">
    <source>
        <dbReference type="ARBA" id="ARBA00022777"/>
    </source>
</evidence>
<gene>
    <name evidence="16" type="ORF">SAMN06265784_110160</name>
</gene>
<dbReference type="EC" id="2.7.1.217" evidence="10"/>
<name>A0A1X7LXY9_9BURK</name>
<dbReference type="InterPro" id="IPR050007">
    <property type="entry name" value="OtnK"/>
</dbReference>
<protein>
    <recommendedName>
        <fullName evidence="11">3-oxo-tetronate kinase</fullName>
        <ecNumber evidence="10">2.7.1.217</ecNumber>
    </recommendedName>
    <alternativeName>
        <fullName evidence="12">3-dehydrotetronate 4-kinase</fullName>
    </alternativeName>
</protein>
<organism evidence="16 17">
    <name type="scientific">Paraburkholderia susongensis</name>
    <dbReference type="NCBI Taxonomy" id="1515439"/>
    <lineage>
        <taxon>Bacteria</taxon>
        <taxon>Pseudomonadati</taxon>
        <taxon>Pseudomonadota</taxon>
        <taxon>Betaproteobacteria</taxon>
        <taxon>Burkholderiales</taxon>
        <taxon>Burkholderiaceae</taxon>
        <taxon>Paraburkholderia</taxon>
    </lineage>
</organism>
<feature type="domain" description="Four-carbon acid sugar kinase N-terminal" evidence="14">
    <location>
        <begin position="30"/>
        <end position="266"/>
    </location>
</feature>
<dbReference type="InterPro" id="IPR031475">
    <property type="entry name" value="NBD_C"/>
</dbReference>
<comment type="function">
    <text evidence="9">Catalyzes the ATP-dependent phosphorylation of 3-oxo-tetronate to 3-oxo-tetronate 4-phosphate.</text>
</comment>
<comment type="catalytic activity">
    <reaction evidence="7">
        <text>3-dehydro-L-erythronate + ATP = 3-dehydro-4-O-phospho-L-erythronate + ADP + H(+)</text>
        <dbReference type="Rhea" id="RHEA:52552"/>
        <dbReference type="ChEBI" id="CHEBI:15378"/>
        <dbReference type="ChEBI" id="CHEBI:30616"/>
        <dbReference type="ChEBI" id="CHEBI:136592"/>
        <dbReference type="ChEBI" id="CHEBI:136670"/>
        <dbReference type="ChEBI" id="CHEBI:456216"/>
        <dbReference type="EC" id="2.7.1.217"/>
    </reaction>
</comment>
<dbReference type="GO" id="GO:0005524">
    <property type="term" value="F:ATP binding"/>
    <property type="evidence" value="ECO:0007669"/>
    <property type="project" value="UniProtKB-KW"/>
</dbReference>
<evidence type="ECO:0000256" key="13">
    <source>
        <dbReference type="SAM" id="MobiDB-lite"/>
    </source>
</evidence>
<dbReference type="RefSeq" id="WP_085488269.1">
    <property type="nucleotide sequence ID" value="NZ_FXAT01000010.1"/>
</dbReference>
<keyword evidence="6" id="KW-0119">Carbohydrate metabolism</keyword>
<evidence type="ECO:0000313" key="16">
    <source>
        <dbReference type="EMBL" id="SMG57979.1"/>
    </source>
</evidence>
<comment type="catalytic activity">
    <reaction evidence="8">
        <text>3-dehydro-D-erythronate + ATP = 3-dehydro-4-O-phospho-D-erythronate + ADP + H(+)</text>
        <dbReference type="Rhea" id="RHEA:52556"/>
        <dbReference type="ChEBI" id="CHEBI:15378"/>
        <dbReference type="ChEBI" id="CHEBI:30616"/>
        <dbReference type="ChEBI" id="CHEBI:57958"/>
        <dbReference type="ChEBI" id="CHEBI:136593"/>
        <dbReference type="ChEBI" id="CHEBI:456216"/>
        <dbReference type="EC" id="2.7.1.217"/>
    </reaction>
</comment>
<evidence type="ECO:0000256" key="7">
    <source>
        <dbReference type="ARBA" id="ARBA00035898"/>
    </source>
</evidence>
<evidence type="ECO:0000256" key="12">
    <source>
        <dbReference type="ARBA" id="ARBA00041377"/>
    </source>
</evidence>
<evidence type="ECO:0000256" key="8">
    <source>
        <dbReference type="ARBA" id="ARBA00036346"/>
    </source>
</evidence>
<dbReference type="InterPro" id="IPR042213">
    <property type="entry name" value="NBD_C_sf"/>
</dbReference>
<dbReference type="InterPro" id="IPR010737">
    <property type="entry name" value="4-carb_acid_sugar_kinase_N"/>
</dbReference>
<keyword evidence="17" id="KW-1185">Reference proteome</keyword>
<dbReference type="Pfam" id="PF17042">
    <property type="entry name" value="NBD_C"/>
    <property type="match status" value="1"/>
</dbReference>
<reference evidence="17" key="1">
    <citation type="submission" date="2017-04" db="EMBL/GenBank/DDBJ databases">
        <authorList>
            <person name="Varghese N."/>
            <person name="Submissions S."/>
        </authorList>
    </citation>
    <scope>NUCLEOTIDE SEQUENCE [LARGE SCALE GENOMIC DNA]</scope>
    <source>
        <strain evidence="17">LMG 29540</strain>
    </source>
</reference>
<keyword evidence="3" id="KW-0547">Nucleotide-binding</keyword>
<feature type="compositionally biased region" description="Low complexity" evidence="13">
    <location>
        <begin position="10"/>
        <end position="19"/>
    </location>
</feature>
<evidence type="ECO:0000256" key="5">
    <source>
        <dbReference type="ARBA" id="ARBA00022840"/>
    </source>
</evidence>
<evidence type="ECO:0000256" key="11">
    <source>
        <dbReference type="ARBA" id="ARBA00039461"/>
    </source>
</evidence>
<evidence type="ECO:0000256" key="9">
    <source>
        <dbReference type="ARBA" id="ARBA00037335"/>
    </source>
</evidence>
<dbReference type="EMBL" id="FXAT01000010">
    <property type="protein sequence ID" value="SMG57979.1"/>
    <property type="molecule type" value="Genomic_DNA"/>
</dbReference>
<proteinExistence type="inferred from homology"/>
<keyword evidence="5" id="KW-0067">ATP-binding</keyword>
<dbReference type="SUPFAM" id="SSF142764">
    <property type="entry name" value="YgbK-like"/>
    <property type="match status" value="1"/>
</dbReference>
<evidence type="ECO:0000313" key="17">
    <source>
        <dbReference type="Proteomes" id="UP000193228"/>
    </source>
</evidence>
<evidence type="ECO:0000259" key="15">
    <source>
        <dbReference type="Pfam" id="PF17042"/>
    </source>
</evidence>
<evidence type="ECO:0000256" key="1">
    <source>
        <dbReference type="ARBA" id="ARBA00005715"/>
    </source>
</evidence>
<feature type="region of interest" description="Disordered" evidence="13">
    <location>
        <begin position="1"/>
        <end position="23"/>
    </location>
</feature>
<dbReference type="Gene3D" id="3.40.50.10840">
    <property type="entry name" value="Putative sugar-binding, N-terminal domain"/>
    <property type="match status" value="1"/>
</dbReference>
<dbReference type="STRING" id="1515439.SAMN06265784_110160"/>
<dbReference type="Pfam" id="PF07005">
    <property type="entry name" value="SBD_N"/>
    <property type="match status" value="1"/>
</dbReference>
<accession>A0A1X7LXY9</accession>
<keyword evidence="2" id="KW-0808">Transferase</keyword>
<dbReference type="Gene3D" id="3.40.980.20">
    <property type="entry name" value="Four-carbon acid sugar kinase, nucleotide binding domain"/>
    <property type="match status" value="1"/>
</dbReference>
<sequence>MTVSTQWVSTTAGGATAAGKKPPRERGALLGCIADDFTGATDLANMLVRGGMRTVQTIGVPTVNDSNDSSDALEADALVVALKSRTIAAADAVAQSLAALDWLRAQGCRQFFFKYCSTFDSTDAGNIGPVTDALLNALSAEFAGRASFTIACPAFPENGRTIFRGHLFVGDVLLDESGMEHHPLTPMRDANLVRVLQRQTRSKVGLVRYDAVAQGAQSVRAAFDALRADGVRMAIADAISDADLHVLGQACADLALVTGGSGIALGLPANFRRAGLLDERGDAAQLPRVAGLSAVLAGSASKATNAQVAAWRATRPAFRIDPLAAARGEPVVEQALAFAQASLERAEPVLIYATASPDEVKAVQRELGVNEAGHLVEATLASIARGLRERGVRKFVVAGGETSGAVVQALDVHTLRIGAQIDPGVPATVTTGAEPLALALKSGNFGTTDFFEKALRHLDGAAP</sequence>
<feature type="domain" description="Four-carbon acid sugar kinase nucleotide binding" evidence="15">
    <location>
        <begin position="294"/>
        <end position="451"/>
    </location>
</feature>
<dbReference type="InterPro" id="IPR037051">
    <property type="entry name" value="4-carb_acid_sugar_kinase_N_sf"/>
</dbReference>
<dbReference type="AlphaFoldDB" id="A0A1X7LXY9"/>
<evidence type="ECO:0000256" key="3">
    <source>
        <dbReference type="ARBA" id="ARBA00022741"/>
    </source>
</evidence>
<dbReference type="Proteomes" id="UP000193228">
    <property type="component" value="Unassembled WGS sequence"/>
</dbReference>
<dbReference type="OrthoDB" id="191465at2"/>
<dbReference type="GO" id="GO:0016301">
    <property type="term" value="F:kinase activity"/>
    <property type="evidence" value="ECO:0007669"/>
    <property type="project" value="UniProtKB-KW"/>
</dbReference>
<dbReference type="NCBIfam" id="NF043035">
    <property type="entry name" value="OxoTetrKin"/>
    <property type="match status" value="1"/>
</dbReference>
<keyword evidence="4" id="KW-0418">Kinase</keyword>
<comment type="similarity">
    <text evidence="1">Belongs to the four-carbon acid sugar kinase family.</text>
</comment>
<evidence type="ECO:0000256" key="10">
    <source>
        <dbReference type="ARBA" id="ARBA00039095"/>
    </source>
</evidence>